<dbReference type="PANTHER" id="PTHR23406">
    <property type="entry name" value="MALIC ENZYME-RELATED"/>
    <property type="match status" value="1"/>
</dbReference>
<dbReference type="GO" id="GO:0016616">
    <property type="term" value="F:oxidoreductase activity, acting on the CH-OH group of donors, NAD or NADP as acceptor"/>
    <property type="evidence" value="ECO:0007669"/>
    <property type="project" value="InterPro"/>
</dbReference>
<dbReference type="ExpressionAtlas" id="A0A3L6F7G6">
    <property type="expression patterns" value="baseline and differential"/>
</dbReference>
<reference evidence="2" key="1">
    <citation type="journal article" date="2018" name="Nat. Genet.">
        <title>Extensive intraspecific gene order and gene structural variations between Mo17 and other maize genomes.</title>
        <authorList>
            <person name="Sun S."/>
            <person name="Zhou Y."/>
            <person name="Chen J."/>
            <person name="Shi J."/>
            <person name="Zhao H."/>
            <person name="Zhao H."/>
            <person name="Song W."/>
            <person name="Zhang M."/>
            <person name="Cui Y."/>
            <person name="Dong X."/>
            <person name="Liu H."/>
            <person name="Ma X."/>
            <person name="Jiao Y."/>
            <person name="Wang B."/>
            <person name="Wei X."/>
            <person name="Stein J.C."/>
            <person name="Glaubitz J.C."/>
            <person name="Lu F."/>
            <person name="Yu G."/>
            <person name="Liang C."/>
            <person name="Fengler K."/>
            <person name="Li B."/>
            <person name="Rafalski A."/>
            <person name="Schnable P.S."/>
            <person name="Ware D.H."/>
            <person name="Buckler E.S."/>
            <person name="Lai J."/>
        </authorList>
    </citation>
    <scope>NUCLEOTIDE SEQUENCE [LARGE SCALE GENOMIC DNA]</scope>
    <source>
        <tissue evidence="2">Seedling</tissue>
    </source>
</reference>
<sequence>MYQRPDPTLGEMNLLGTGSEPRPRPGSPPSSPPTLVRRTLARGCRLPVQGSWYSSRVLCEANKVGGDRHFSSVGKAGSKGGARGRRVHSQPHKKPRFMERRQTMIERLFYKLIIDNVAELLPFVYTTTEYDELIEEFMAAVKKFYGEKVLIQNNLLFILECSTLNFGQFEDFTNHNDFDLLENIARAILFSMMIFRANISSLFVNLAFVTRARRLPLLPLCAGSYQQLVITIWAALQLSTTFTSRKGGPAPRCDHSAVVYADRYLLIFGGSSHSIFSLLSITVESGHHRMFWALQYSCTNIGNPIAPVINLVGSFNVEFWGMFASTQSFDDTINNPGPKTTFEVGMLAGDSWKKVF</sequence>
<comment type="caution">
    <text evidence="2">The sequence shown here is derived from an EMBL/GenBank/DDBJ whole genome shotgun (WGS) entry which is preliminary data.</text>
</comment>
<dbReference type="EMBL" id="NCVQ01000005">
    <property type="protein sequence ID" value="PWZ29029.1"/>
    <property type="molecule type" value="Genomic_DNA"/>
</dbReference>
<evidence type="ECO:0000313" key="2">
    <source>
        <dbReference type="EMBL" id="PWZ29029.1"/>
    </source>
</evidence>
<evidence type="ECO:0000256" key="1">
    <source>
        <dbReference type="SAM" id="MobiDB-lite"/>
    </source>
</evidence>
<dbReference type="Gene3D" id="3.40.50.10380">
    <property type="entry name" value="Malic enzyme, N-terminal domain"/>
    <property type="match status" value="1"/>
</dbReference>
<feature type="region of interest" description="Disordered" evidence="1">
    <location>
        <begin position="70"/>
        <end position="94"/>
    </location>
</feature>
<feature type="region of interest" description="Disordered" evidence="1">
    <location>
        <begin position="1"/>
        <end position="34"/>
    </location>
</feature>
<proteinExistence type="predicted"/>
<dbReference type="InterPro" id="IPR037062">
    <property type="entry name" value="Malic_N_dom_sf"/>
</dbReference>
<gene>
    <name evidence="2" type="primary">MOD1_3</name>
    <name evidence="2" type="ORF">Zm00014a_026989</name>
</gene>
<dbReference type="GO" id="GO:0004470">
    <property type="term" value="F:malic enzyme activity"/>
    <property type="evidence" value="ECO:0007669"/>
    <property type="project" value="InterPro"/>
</dbReference>
<protein>
    <submittedName>
        <fullName evidence="2">NADP-dependent malic enzyme, chloroplastic</fullName>
    </submittedName>
</protein>
<dbReference type="Proteomes" id="UP000251960">
    <property type="component" value="Chromosome 4"/>
</dbReference>
<organism evidence="2">
    <name type="scientific">Zea mays</name>
    <name type="common">Maize</name>
    <dbReference type="NCBI Taxonomy" id="4577"/>
    <lineage>
        <taxon>Eukaryota</taxon>
        <taxon>Viridiplantae</taxon>
        <taxon>Streptophyta</taxon>
        <taxon>Embryophyta</taxon>
        <taxon>Tracheophyta</taxon>
        <taxon>Spermatophyta</taxon>
        <taxon>Magnoliopsida</taxon>
        <taxon>Liliopsida</taxon>
        <taxon>Poales</taxon>
        <taxon>Poaceae</taxon>
        <taxon>PACMAD clade</taxon>
        <taxon>Panicoideae</taxon>
        <taxon>Andropogonodae</taxon>
        <taxon>Andropogoneae</taxon>
        <taxon>Tripsacinae</taxon>
        <taxon>Zea</taxon>
    </lineage>
</organism>
<feature type="compositionally biased region" description="Basic residues" evidence="1">
    <location>
        <begin position="82"/>
        <end position="94"/>
    </location>
</feature>
<dbReference type="AlphaFoldDB" id="A0A3L6F7G6"/>
<dbReference type="PANTHER" id="PTHR23406:SF69">
    <property type="entry name" value="NADP-DEPENDENT MALIC ENZYME, CHLOROPLASTIC"/>
    <property type="match status" value="1"/>
</dbReference>
<name>A0A3L6F7G6_MAIZE</name>
<accession>A0A3L6F7G6</accession>